<keyword evidence="2" id="KW-1185">Reference proteome</keyword>
<evidence type="ECO:0008006" key="3">
    <source>
        <dbReference type="Google" id="ProtNLM"/>
    </source>
</evidence>
<dbReference type="eggNOG" id="ENOG502Z8NF">
    <property type="taxonomic scope" value="Bacteria"/>
</dbReference>
<evidence type="ECO:0000313" key="1">
    <source>
        <dbReference type="EMBL" id="KGO92098.1"/>
    </source>
</evidence>
<dbReference type="Proteomes" id="UP000030111">
    <property type="component" value="Unassembled WGS sequence"/>
</dbReference>
<dbReference type="EMBL" id="JRLY01000012">
    <property type="protein sequence ID" value="KGO92098.1"/>
    <property type="molecule type" value="Genomic_DNA"/>
</dbReference>
<organism evidence="1 2">
    <name type="scientific">Flavobacterium subsaxonicum WB 4.1-42 = DSM 21790</name>
    <dbReference type="NCBI Taxonomy" id="1121898"/>
    <lineage>
        <taxon>Bacteria</taxon>
        <taxon>Pseudomonadati</taxon>
        <taxon>Bacteroidota</taxon>
        <taxon>Flavobacteriia</taxon>
        <taxon>Flavobacteriales</taxon>
        <taxon>Flavobacteriaceae</taxon>
        <taxon>Flavobacterium</taxon>
    </lineage>
</organism>
<dbReference type="AlphaFoldDB" id="A0A0A2MKT8"/>
<gene>
    <name evidence="1" type="ORF">Q766_14490</name>
</gene>
<dbReference type="STRING" id="1121898.GCA_000422725_03320"/>
<dbReference type="InterPro" id="IPR008969">
    <property type="entry name" value="CarboxyPept-like_regulatory"/>
</dbReference>
<dbReference type="Pfam" id="PF13715">
    <property type="entry name" value="CarbopepD_reg_2"/>
    <property type="match status" value="1"/>
</dbReference>
<evidence type="ECO:0000313" key="2">
    <source>
        <dbReference type="Proteomes" id="UP000030111"/>
    </source>
</evidence>
<reference evidence="1 2" key="1">
    <citation type="submission" date="2013-09" db="EMBL/GenBank/DDBJ databases">
        <authorList>
            <person name="Zeng Z."/>
            <person name="Chen C."/>
        </authorList>
    </citation>
    <scope>NUCLEOTIDE SEQUENCE [LARGE SCALE GENOMIC DNA]</scope>
    <source>
        <strain evidence="1 2">WB 4.1-42</strain>
    </source>
</reference>
<dbReference type="OrthoDB" id="1431099at2"/>
<comment type="caution">
    <text evidence="1">The sequence shown here is derived from an EMBL/GenBank/DDBJ whole genome shotgun (WGS) entry which is preliminary data.</text>
</comment>
<protein>
    <recommendedName>
        <fullName evidence="3">TonB-dependent receptor</fullName>
    </recommendedName>
</protein>
<dbReference type="SUPFAM" id="SSF49464">
    <property type="entry name" value="Carboxypeptidase regulatory domain-like"/>
    <property type="match status" value="1"/>
</dbReference>
<accession>A0A0A2MKT8</accession>
<proteinExistence type="predicted"/>
<dbReference type="RefSeq" id="WP_026991294.1">
    <property type="nucleotide sequence ID" value="NZ_AUGP01000028.1"/>
</dbReference>
<sequence length="246" mass="27626">MKTKLLYLLLLLPLTIFAQQRELLNGRVISDTMKVEYVSIKNLSSSASVVSDADGKFRINTRVGDTLRVSGISFSDAVVKVTNENFKEGLIVIRLVGNITMLDEVVVSGLTGNLAYDSKHARIVETPAEKFDVHQINKDLYIKSVAGNGRGMDFLAIGRMVSGPPKRVTPPKQVFITDKVFAVAVRELYSDKYFVESLKIRKEDITLFLAYCDEGESVRYLLNPNNEFQLISYLSTKSEQYLKTKQ</sequence>
<name>A0A0A2MKT8_9FLAO</name>